<dbReference type="InterPro" id="IPR033655">
    <property type="entry name" value="TGS_RelA/SpoT"/>
</dbReference>
<dbReference type="Gene3D" id="3.10.20.30">
    <property type="match status" value="1"/>
</dbReference>
<dbReference type="Proteomes" id="UP000004982">
    <property type="component" value="Unassembled WGS sequence"/>
</dbReference>
<dbReference type="FunFam" id="3.30.460.10:FF:000001">
    <property type="entry name" value="GTP pyrophosphokinase RelA"/>
    <property type="match status" value="1"/>
</dbReference>
<evidence type="ECO:0000259" key="7">
    <source>
        <dbReference type="PROSITE" id="PS51880"/>
    </source>
</evidence>
<dbReference type="Pfam" id="PF13328">
    <property type="entry name" value="HD_4"/>
    <property type="match status" value="1"/>
</dbReference>
<evidence type="ECO:0000256" key="4">
    <source>
        <dbReference type="ARBA" id="ARBA00033308"/>
    </source>
</evidence>
<comment type="caution">
    <text evidence="8">The sequence shown here is derived from an EMBL/GenBank/DDBJ whole genome shotgun (WGS) entry which is preliminary data.</text>
</comment>
<dbReference type="CDD" id="cd04876">
    <property type="entry name" value="ACT_RelA-SpoT"/>
    <property type="match status" value="1"/>
</dbReference>
<dbReference type="InterPro" id="IPR043519">
    <property type="entry name" value="NT_sf"/>
</dbReference>
<dbReference type="PANTHER" id="PTHR21262">
    <property type="entry name" value="GUANOSINE-3',5'-BIS DIPHOSPHATE 3'-PYROPHOSPHOHYDROLASE"/>
    <property type="match status" value="1"/>
</dbReference>
<reference evidence="8 9" key="1">
    <citation type="submission" date="2011-05" db="EMBL/GenBank/DDBJ databases">
        <authorList>
            <person name="Muzny D."/>
            <person name="Qin X."/>
            <person name="Deng J."/>
            <person name="Jiang H."/>
            <person name="Liu Y."/>
            <person name="Qu J."/>
            <person name="Song X.-Z."/>
            <person name="Zhang L."/>
            <person name="Thornton R."/>
            <person name="Coyle M."/>
            <person name="Francisco L."/>
            <person name="Jackson L."/>
            <person name="Javaid M."/>
            <person name="Korchina V."/>
            <person name="Kovar C."/>
            <person name="Mata R."/>
            <person name="Mathew T."/>
            <person name="Ngo R."/>
            <person name="Nguyen L."/>
            <person name="Nguyen N."/>
            <person name="Okwuonu G."/>
            <person name="Ongeri F."/>
            <person name="Pham C."/>
            <person name="Simmons D."/>
            <person name="Wilczek-Boney K."/>
            <person name="Hale W."/>
            <person name="Jakkamsetti A."/>
            <person name="Pham P."/>
            <person name="Ruth R."/>
            <person name="San Lucas F."/>
            <person name="Warren J."/>
            <person name="Zhang J."/>
            <person name="Zhao Z."/>
            <person name="Zhou C."/>
            <person name="Zhu D."/>
            <person name="Lee S."/>
            <person name="Bess C."/>
            <person name="Blankenburg K."/>
            <person name="Forbes L."/>
            <person name="Fu Q."/>
            <person name="Gubbala S."/>
            <person name="Hirani K."/>
            <person name="Jayaseelan J.C."/>
            <person name="Lara F."/>
            <person name="Munidasa M."/>
            <person name="Palculict T."/>
            <person name="Patil S."/>
            <person name="Pu L.-L."/>
            <person name="Saada N."/>
            <person name="Tang L."/>
            <person name="Weissenberger G."/>
            <person name="Zhu Y."/>
            <person name="Hemphill L."/>
            <person name="Shang Y."/>
            <person name="Youmans B."/>
            <person name="Ayvaz T."/>
            <person name="Ross M."/>
            <person name="Santibanez J."/>
            <person name="Aqrawi P."/>
            <person name="Gross S."/>
            <person name="Joshi V."/>
            <person name="Fowler G."/>
            <person name="Nazareth L."/>
            <person name="Reid J."/>
            <person name="Worley K."/>
            <person name="Petrosino J."/>
            <person name="Highlander S."/>
            <person name="Gibbs R."/>
        </authorList>
    </citation>
    <scope>NUCLEOTIDE SEQUENCE [LARGE SCALE GENOMIC DNA]</scope>
    <source>
        <strain evidence="8 9">ATCC 33926</strain>
    </source>
</reference>
<evidence type="ECO:0000313" key="8">
    <source>
        <dbReference type="EMBL" id="EGQ74382.1"/>
    </source>
</evidence>
<feature type="domain" description="ACT" evidence="6">
    <location>
        <begin position="708"/>
        <end position="779"/>
    </location>
</feature>
<dbReference type="GO" id="GO:0008728">
    <property type="term" value="F:GTP diphosphokinase activity"/>
    <property type="evidence" value="ECO:0007669"/>
    <property type="project" value="TreeGrafter"/>
</dbReference>
<dbReference type="InterPro" id="IPR004811">
    <property type="entry name" value="RelA/Spo_fam"/>
</dbReference>
<organism evidence="8 9">
    <name type="scientific">Neisseria macacae ATCC 33926</name>
    <dbReference type="NCBI Taxonomy" id="997348"/>
    <lineage>
        <taxon>Bacteria</taxon>
        <taxon>Pseudomonadati</taxon>
        <taxon>Pseudomonadota</taxon>
        <taxon>Betaproteobacteria</taxon>
        <taxon>Neisseriales</taxon>
        <taxon>Neisseriaceae</taxon>
        <taxon>Neisseria</taxon>
    </lineage>
</organism>
<accession>A0AA36UG40</accession>
<dbReference type="InterPro" id="IPR012675">
    <property type="entry name" value="Beta-grasp_dom_sf"/>
</dbReference>
<dbReference type="InterPro" id="IPR002912">
    <property type="entry name" value="ACT_dom"/>
</dbReference>
<dbReference type="Pfam" id="PF02824">
    <property type="entry name" value="TGS"/>
    <property type="match status" value="1"/>
</dbReference>
<evidence type="ECO:0000256" key="2">
    <source>
        <dbReference type="ARBA" id="ARBA00029754"/>
    </source>
</evidence>
<evidence type="ECO:0000256" key="1">
    <source>
        <dbReference type="ARBA" id="ARBA00019852"/>
    </source>
</evidence>
<dbReference type="AlphaFoldDB" id="A0AA36UG40"/>
<dbReference type="SUPFAM" id="SSF81301">
    <property type="entry name" value="Nucleotidyltransferase"/>
    <property type="match status" value="1"/>
</dbReference>
<dbReference type="InterPro" id="IPR045865">
    <property type="entry name" value="ACT-like_dom_sf"/>
</dbReference>
<dbReference type="InterPro" id="IPR004095">
    <property type="entry name" value="TGS"/>
</dbReference>
<dbReference type="GO" id="GO:0008893">
    <property type="term" value="F:guanosine-3',5'-bis(diphosphate) 3'-diphosphatase activity"/>
    <property type="evidence" value="ECO:0007669"/>
    <property type="project" value="TreeGrafter"/>
</dbReference>
<dbReference type="InterPro" id="IPR012676">
    <property type="entry name" value="TGS-like"/>
</dbReference>
<dbReference type="SUPFAM" id="SSF81271">
    <property type="entry name" value="TGS-like"/>
    <property type="match status" value="1"/>
</dbReference>
<evidence type="ECO:0000259" key="6">
    <source>
        <dbReference type="PROSITE" id="PS51671"/>
    </source>
</evidence>
<gene>
    <name evidence="8" type="primary">relA</name>
    <name evidence="8" type="ORF">HMPREF9418_2826</name>
</gene>
<dbReference type="Gene3D" id="1.10.3210.10">
    <property type="entry name" value="Hypothetical protein af1432"/>
    <property type="match status" value="1"/>
</dbReference>
<proteinExistence type="inferred from homology"/>
<dbReference type="InterPro" id="IPR007685">
    <property type="entry name" value="RelA_SpoT"/>
</dbReference>
<evidence type="ECO:0000256" key="5">
    <source>
        <dbReference type="RuleBase" id="RU003847"/>
    </source>
</evidence>
<dbReference type="PROSITE" id="PS51671">
    <property type="entry name" value="ACT"/>
    <property type="match status" value="1"/>
</dbReference>
<comment type="function">
    <text evidence="5">In eubacteria ppGpp (guanosine 3'-diphosphate 5'-diphosphate) is a mediator of the stringent response that coordinates a variety of cellular activities in response to changes in nutritional abundance.</text>
</comment>
<dbReference type="SMART" id="SM00954">
    <property type="entry name" value="RelA_SpoT"/>
    <property type="match status" value="1"/>
</dbReference>
<dbReference type="Gene3D" id="3.30.70.260">
    <property type="match status" value="1"/>
</dbReference>
<keyword evidence="8" id="KW-0808">Transferase</keyword>
<sequence length="779" mass="87253">MFICYCKLGSPGRLKHALSQNTGKLLQYSRYVETKQTEKRHAMSNTRQTPEIPAAPLQESRAWFDAHTAGLPEPAQKLLQTALSLAETHYPADAATPAGEPLLAHLLGAARMVNELDLLPDAVAATLLADIVRFVPDWRELLTERCNSTVAELVKGVDEVQKLTHFARVDSLATPEERAQQAETMRKMLLAMVTDIRVVLIKLAMRTRTMQFLSNIPDSPEKRAVAKETLDIFAPLANRLGVWQLKWQLEDLGFRHQEPEKYREIALLLDEKRTERLEYIENFLNILRGELKKYNVHFEVAGRPKHIYSIYKKMVKKKLSFDGLFDIRAVRILVDTVPECYTTLGIVHSLWQPIPGEFDDYIANPKGNGYKSLHTVIVGPEDKGVEVQIRTFDMHQFNEFGVAAHWRYKEGGKGDSAYEQKIAWLRQLLDWRENMAESGKEDLAAAFKTELFNDTIYVLTPHGKVLSLPTGATPIDFAYALHSSIGDRCRGAKVEGQIVPLSTPLENGQRVEIITAKEGHPSVNWLYEGWVKSSKAISKIRAYIRQQNADTVREEGRVQLDKQLTKLTPKPNLQELAENLGYKKLDDLYTAVGQGEISNRAIQKACGTLNEPPPVPVSETTIVKQSKIKKGGKTGVLIDGEDGLMTTLAKCCKPAPPDDIVGFVTRERGISVHRKTCPSFQHLAEQAPEKVLDASWAALQEGQVFAVDVEIRAQDRSGLLRDVSDALARHKLNVTAVQTQSRDLEASMRFTLEVKQVNDLPRVLASLGDVKGVLSVTRL</sequence>
<dbReference type="SUPFAM" id="SSF55021">
    <property type="entry name" value="ACT-like"/>
    <property type="match status" value="1"/>
</dbReference>
<dbReference type="EMBL" id="AFQE01000140">
    <property type="protein sequence ID" value="EGQ74382.1"/>
    <property type="molecule type" value="Genomic_DNA"/>
</dbReference>
<feature type="domain" description="TGS" evidence="7">
    <location>
        <begin position="454"/>
        <end position="515"/>
    </location>
</feature>
<comment type="similarity">
    <text evidence="5">Belongs to the relA/spoT family.</text>
</comment>
<dbReference type="Pfam" id="PF04607">
    <property type="entry name" value="RelA_SpoT"/>
    <property type="match status" value="1"/>
</dbReference>
<dbReference type="GO" id="GO:0015969">
    <property type="term" value="P:guanosine tetraphosphate metabolic process"/>
    <property type="evidence" value="ECO:0007669"/>
    <property type="project" value="InterPro"/>
</dbReference>
<dbReference type="Pfam" id="PF13291">
    <property type="entry name" value="ACT_4"/>
    <property type="match status" value="1"/>
</dbReference>
<dbReference type="CDD" id="cd01668">
    <property type="entry name" value="TGS_RSH"/>
    <property type="match status" value="1"/>
</dbReference>
<dbReference type="CDD" id="cd05399">
    <property type="entry name" value="NT_Rel-Spo_like"/>
    <property type="match status" value="1"/>
</dbReference>
<dbReference type="NCBIfam" id="TIGR00691">
    <property type="entry name" value="spoT_relA"/>
    <property type="match status" value="1"/>
</dbReference>
<evidence type="ECO:0000256" key="3">
    <source>
        <dbReference type="ARBA" id="ARBA00032407"/>
    </source>
</evidence>
<name>A0AA36UG40_9NEIS</name>
<dbReference type="PANTHER" id="PTHR21262:SF31">
    <property type="entry name" value="GTP PYROPHOSPHOKINASE"/>
    <property type="match status" value="1"/>
</dbReference>
<dbReference type="GO" id="GO:0042594">
    <property type="term" value="P:response to starvation"/>
    <property type="evidence" value="ECO:0007669"/>
    <property type="project" value="TreeGrafter"/>
</dbReference>
<dbReference type="Gene3D" id="3.30.460.10">
    <property type="entry name" value="Beta Polymerase, domain 2"/>
    <property type="match status" value="1"/>
</dbReference>
<dbReference type="PROSITE" id="PS51880">
    <property type="entry name" value="TGS"/>
    <property type="match status" value="1"/>
</dbReference>
<dbReference type="SUPFAM" id="SSF109604">
    <property type="entry name" value="HD-domain/PDEase-like"/>
    <property type="match status" value="1"/>
</dbReference>
<dbReference type="GO" id="GO:0015949">
    <property type="term" value="P:nucleobase-containing small molecule interconversion"/>
    <property type="evidence" value="ECO:0007669"/>
    <property type="project" value="UniProtKB-ARBA"/>
</dbReference>
<protein>
    <recommendedName>
        <fullName evidence="1">GTP pyrophosphokinase</fullName>
    </recommendedName>
    <alternativeName>
        <fullName evidence="3">(p)ppGpp synthase</fullName>
    </alternativeName>
    <alternativeName>
        <fullName evidence="2">ATP:GTP 3'-pyrophosphotransferase</fullName>
    </alternativeName>
    <alternativeName>
        <fullName evidence="4">ppGpp synthase I</fullName>
    </alternativeName>
</protein>
<dbReference type="FunFam" id="3.10.20.30:FF:000002">
    <property type="entry name" value="GTP pyrophosphokinase (RelA/SpoT)"/>
    <property type="match status" value="1"/>
</dbReference>
<evidence type="ECO:0000313" key="9">
    <source>
        <dbReference type="Proteomes" id="UP000004982"/>
    </source>
</evidence>
<dbReference type="GO" id="GO:0005886">
    <property type="term" value="C:plasma membrane"/>
    <property type="evidence" value="ECO:0007669"/>
    <property type="project" value="TreeGrafter"/>
</dbReference>